<keyword evidence="1" id="KW-0653">Protein transport</keyword>
<keyword evidence="1" id="KW-0931">ER-Golgi transport</keyword>
<dbReference type="GO" id="GO:0005789">
    <property type="term" value="C:endoplasmic reticulum membrane"/>
    <property type="evidence" value="ECO:0007669"/>
    <property type="project" value="UniProtKB-SubCell"/>
</dbReference>
<name>A0A8T0HZ96_CERPU</name>
<comment type="function">
    <text evidence="1">May play a role in anterograde transport of membrane proteins from the endoplasmic reticulum to the Golgi.</text>
</comment>
<keyword evidence="1" id="KW-0472">Membrane</keyword>
<accession>A0A8T0HZ96</accession>
<organism evidence="2 3">
    <name type="scientific">Ceratodon purpureus</name>
    <name type="common">Fire moss</name>
    <name type="synonym">Dicranum purpureum</name>
    <dbReference type="NCBI Taxonomy" id="3225"/>
    <lineage>
        <taxon>Eukaryota</taxon>
        <taxon>Viridiplantae</taxon>
        <taxon>Streptophyta</taxon>
        <taxon>Embryophyta</taxon>
        <taxon>Bryophyta</taxon>
        <taxon>Bryophytina</taxon>
        <taxon>Bryopsida</taxon>
        <taxon>Dicranidae</taxon>
        <taxon>Pseudoditrichales</taxon>
        <taxon>Ditrichaceae</taxon>
        <taxon>Ceratodon</taxon>
    </lineage>
</organism>
<sequence length="130" mass="14772">MALEWAVLGFVAAVEAVLLILITFPGLTILRRQLIALSRAALQPMLAVVPFCFFLMLEIYWQFENMPECSGSPCNVPEQDRLTKNMMRSQRNMVLVAATLLLYWLLFRVTAILVRVEASNVQINKLKISD</sequence>
<dbReference type="PANTHER" id="PTHR12701:SF12">
    <property type="entry name" value="ENDOPLASMIC RETICULUM TRANSMEMBRANE PROTEIN"/>
    <property type="match status" value="1"/>
</dbReference>
<comment type="subcellular location">
    <subcellularLocation>
        <location evidence="1">Endoplasmic reticulum membrane</location>
        <topology evidence="1">Multi-pass membrane protein</topology>
    </subcellularLocation>
</comment>
<dbReference type="GO" id="GO:0006888">
    <property type="term" value="P:endoplasmic reticulum to Golgi vesicle-mediated transport"/>
    <property type="evidence" value="ECO:0007669"/>
    <property type="project" value="UniProtKB-UniRule"/>
</dbReference>
<proteinExistence type="inferred from homology"/>
<keyword evidence="1" id="KW-1133">Transmembrane helix</keyword>
<dbReference type="EMBL" id="CM026425">
    <property type="protein sequence ID" value="KAG0576500.1"/>
    <property type="molecule type" value="Genomic_DNA"/>
</dbReference>
<dbReference type="OrthoDB" id="1645261at2759"/>
<evidence type="ECO:0000313" key="2">
    <source>
        <dbReference type="EMBL" id="KAG0576500.1"/>
    </source>
</evidence>
<feature type="transmembrane region" description="Helical" evidence="1">
    <location>
        <begin position="42"/>
        <end position="63"/>
    </location>
</feature>
<dbReference type="AlphaFoldDB" id="A0A8T0HZ96"/>
<evidence type="ECO:0000256" key="1">
    <source>
        <dbReference type="RuleBase" id="RU367026"/>
    </source>
</evidence>
<gene>
    <name evidence="2" type="ORF">KC19_5G084800</name>
</gene>
<feature type="transmembrane region" description="Helical" evidence="1">
    <location>
        <begin position="93"/>
        <end position="116"/>
    </location>
</feature>
<dbReference type="GO" id="GO:0070973">
    <property type="term" value="P:protein localization to endoplasmic reticulum exit site"/>
    <property type="evidence" value="ECO:0007669"/>
    <property type="project" value="UniProtKB-UniRule"/>
</dbReference>
<dbReference type="PANTHER" id="PTHR12701">
    <property type="entry name" value="BCR-ASSOCIATED PROTEIN, BAP"/>
    <property type="match status" value="1"/>
</dbReference>
<dbReference type="InterPro" id="IPR008417">
    <property type="entry name" value="BAP29/BAP31"/>
</dbReference>
<comment type="caution">
    <text evidence="2">The sequence shown here is derived from an EMBL/GenBank/DDBJ whole genome shotgun (WGS) entry which is preliminary data.</text>
</comment>
<dbReference type="GO" id="GO:0006886">
    <property type="term" value="P:intracellular protein transport"/>
    <property type="evidence" value="ECO:0007669"/>
    <property type="project" value="UniProtKB-UniRule"/>
</dbReference>
<protein>
    <recommendedName>
        <fullName evidence="1">Endoplasmic reticulum transmembrane protein</fullName>
    </recommendedName>
</protein>
<comment type="similarity">
    <text evidence="1">Belongs to the BCAP29/BCAP31 family.</text>
</comment>
<keyword evidence="3" id="KW-1185">Reference proteome</keyword>
<evidence type="ECO:0000313" key="3">
    <source>
        <dbReference type="Proteomes" id="UP000822688"/>
    </source>
</evidence>
<reference evidence="2" key="1">
    <citation type="submission" date="2020-06" db="EMBL/GenBank/DDBJ databases">
        <title>WGS assembly of Ceratodon purpureus strain R40.</title>
        <authorList>
            <person name="Carey S.B."/>
            <person name="Jenkins J."/>
            <person name="Shu S."/>
            <person name="Lovell J.T."/>
            <person name="Sreedasyam A."/>
            <person name="Maumus F."/>
            <person name="Tiley G.P."/>
            <person name="Fernandez-Pozo N."/>
            <person name="Barry K."/>
            <person name="Chen C."/>
            <person name="Wang M."/>
            <person name="Lipzen A."/>
            <person name="Daum C."/>
            <person name="Saski C.A."/>
            <person name="Payton A.C."/>
            <person name="Mcbreen J.C."/>
            <person name="Conrad R.E."/>
            <person name="Kollar L.M."/>
            <person name="Olsson S."/>
            <person name="Huttunen S."/>
            <person name="Landis J.B."/>
            <person name="Wickett N.J."/>
            <person name="Johnson M.G."/>
            <person name="Rensing S.A."/>
            <person name="Grimwood J."/>
            <person name="Schmutz J."/>
            <person name="Mcdaniel S.F."/>
        </authorList>
    </citation>
    <scope>NUCLEOTIDE SEQUENCE</scope>
    <source>
        <strain evidence="2">R40</strain>
    </source>
</reference>
<dbReference type="Proteomes" id="UP000822688">
    <property type="component" value="Chromosome 5"/>
</dbReference>
<keyword evidence="1" id="KW-0813">Transport</keyword>
<keyword evidence="1" id="KW-0812">Transmembrane</keyword>
<feature type="transmembrane region" description="Helical" evidence="1">
    <location>
        <begin position="6"/>
        <end position="30"/>
    </location>
</feature>
<keyword evidence="1" id="KW-0256">Endoplasmic reticulum</keyword>